<gene>
    <name evidence="1" type="ORF">S12H4_46510</name>
</gene>
<evidence type="ECO:0000313" key="1">
    <source>
        <dbReference type="EMBL" id="GAJ03650.1"/>
    </source>
</evidence>
<accession>X1VC34</accession>
<name>X1VC34_9ZZZZ</name>
<dbReference type="EMBL" id="BARW01028861">
    <property type="protein sequence ID" value="GAJ03650.1"/>
    <property type="molecule type" value="Genomic_DNA"/>
</dbReference>
<feature type="non-terminal residue" evidence="1">
    <location>
        <position position="1"/>
    </location>
</feature>
<protein>
    <submittedName>
        <fullName evidence="1">Uncharacterized protein</fullName>
    </submittedName>
</protein>
<organism evidence="1">
    <name type="scientific">marine sediment metagenome</name>
    <dbReference type="NCBI Taxonomy" id="412755"/>
    <lineage>
        <taxon>unclassified sequences</taxon>
        <taxon>metagenomes</taxon>
        <taxon>ecological metagenomes</taxon>
    </lineage>
</organism>
<dbReference type="AlphaFoldDB" id="X1VC34"/>
<proteinExistence type="predicted"/>
<reference evidence="1" key="1">
    <citation type="journal article" date="2014" name="Front. Microbiol.">
        <title>High frequency of phylogenetically diverse reductive dehalogenase-homologous genes in deep subseafloor sedimentary metagenomes.</title>
        <authorList>
            <person name="Kawai M."/>
            <person name="Futagami T."/>
            <person name="Toyoda A."/>
            <person name="Takaki Y."/>
            <person name="Nishi S."/>
            <person name="Hori S."/>
            <person name="Arai W."/>
            <person name="Tsubouchi T."/>
            <person name="Morono Y."/>
            <person name="Uchiyama I."/>
            <person name="Ito T."/>
            <person name="Fujiyama A."/>
            <person name="Inagaki F."/>
            <person name="Takami H."/>
        </authorList>
    </citation>
    <scope>NUCLEOTIDE SEQUENCE</scope>
    <source>
        <strain evidence="1">Expedition CK06-06</strain>
    </source>
</reference>
<comment type="caution">
    <text evidence="1">The sequence shown here is derived from an EMBL/GenBank/DDBJ whole genome shotgun (WGS) entry which is preliminary data.</text>
</comment>
<sequence>DDLTDQGAFGIIKVRLLDAVANWVFNNWLDIREVLKRVADLGYWASRPVWHQQVELPPVLRIVEHKQGWGRVPEGELPEVRQVYKIGRG</sequence>